<dbReference type="PANTHER" id="PTHR38834:SF3">
    <property type="entry name" value="SOLUTE-BINDING PROTEIN FAMILY 3_N-TERMINAL DOMAIN-CONTAINING PROTEIN"/>
    <property type="match status" value="1"/>
</dbReference>
<dbReference type="PANTHER" id="PTHR38834">
    <property type="entry name" value="PERIPLASMIC SUBSTRATE BINDING PROTEIN FAMILY 3"/>
    <property type="match status" value="1"/>
</dbReference>
<evidence type="ECO:0000313" key="1">
    <source>
        <dbReference type="EMBL" id="VHO01100.1"/>
    </source>
</evidence>
<protein>
    <submittedName>
        <fullName evidence="1">Uncharacterized protein</fullName>
    </submittedName>
</protein>
<dbReference type="Gene3D" id="3.40.190.10">
    <property type="entry name" value="Periplasmic binding protein-like II"/>
    <property type="match status" value="2"/>
</dbReference>
<reference evidence="1" key="1">
    <citation type="submission" date="2019-04" db="EMBL/GenBank/DDBJ databases">
        <authorList>
            <person name="Brambilla D."/>
        </authorList>
    </citation>
    <scope>NUCLEOTIDE SEQUENCE</scope>
    <source>
        <strain evidence="1">BAL1</strain>
    </source>
</reference>
<sequence>MDKLGISGRFEIVPWGRAQLFTQTQADSCFFSAVRTPESEALYQWVGPLSTEYVQLFSINPAQPKFNQLSDAAKLRIGGQTTDAFTDYGVSKGLKIQRIAEIPVNLSMLQLGRIDLWLAGSVGGPYIAAQKGMTIFPVATSVDVFELWLACSLELPEQAVHQLNNALQLSKQDGTLDAILQRYR</sequence>
<gene>
    <name evidence="1" type="ORF">BAL341_216</name>
</gene>
<organism evidence="1">
    <name type="scientific">Rheinheimera sp. BAL341</name>
    <dbReference type="NCBI Taxonomy" id="1708203"/>
    <lineage>
        <taxon>Bacteria</taxon>
        <taxon>Pseudomonadati</taxon>
        <taxon>Pseudomonadota</taxon>
        <taxon>Gammaproteobacteria</taxon>
        <taxon>Chromatiales</taxon>
        <taxon>Chromatiaceae</taxon>
        <taxon>Rheinheimera</taxon>
    </lineage>
</organism>
<accession>A0A486XGH0</accession>
<name>A0A486XGH0_9GAMM</name>
<dbReference type="AlphaFoldDB" id="A0A486XGH0"/>
<dbReference type="EMBL" id="CAAJGR010000047">
    <property type="protein sequence ID" value="VHO01100.1"/>
    <property type="molecule type" value="Genomic_DNA"/>
</dbReference>
<dbReference type="SUPFAM" id="SSF53850">
    <property type="entry name" value="Periplasmic binding protein-like II"/>
    <property type="match status" value="1"/>
</dbReference>
<proteinExistence type="predicted"/>